<keyword evidence="9" id="KW-0539">Nucleus</keyword>
<evidence type="ECO:0000256" key="4">
    <source>
        <dbReference type="ARBA" id="ARBA00007093"/>
    </source>
</evidence>
<dbReference type="GO" id="GO:0016180">
    <property type="term" value="P:snRNA processing"/>
    <property type="evidence" value="ECO:0007669"/>
    <property type="project" value="TreeGrafter"/>
</dbReference>
<dbReference type="Proteomes" id="UP000242146">
    <property type="component" value="Unassembled WGS sequence"/>
</dbReference>
<dbReference type="InterPro" id="IPR036866">
    <property type="entry name" value="RibonucZ/Hydroxyglut_hydro"/>
</dbReference>
<dbReference type="Gene3D" id="3.40.50.10890">
    <property type="match status" value="1"/>
</dbReference>
<evidence type="ECO:0000259" key="10">
    <source>
        <dbReference type="SMART" id="SM00849"/>
    </source>
</evidence>
<dbReference type="InterPro" id="IPR050698">
    <property type="entry name" value="MBL"/>
</dbReference>
<dbReference type="PANTHER" id="PTHR11203">
    <property type="entry name" value="CLEAVAGE AND POLYADENYLATION SPECIFICITY FACTOR FAMILY MEMBER"/>
    <property type="match status" value="1"/>
</dbReference>
<keyword evidence="6" id="KW-0479">Metal-binding</keyword>
<dbReference type="GO" id="GO:0005634">
    <property type="term" value="C:nucleus"/>
    <property type="evidence" value="ECO:0007669"/>
    <property type="project" value="UniProtKB-SubCell"/>
</dbReference>
<evidence type="ECO:0000313" key="13">
    <source>
        <dbReference type="Proteomes" id="UP000242146"/>
    </source>
</evidence>
<dbReference type="SUPFAM" id="SSF56281">
    <property type="entry name" value="Metallo-hydrolase/oxidoreductase"/>
    <property type="match status" value="1"/>
</dbReference>
<dbReference type="GO" id="GO:0004521">
    <property type="term" value="F:RNA endonuclease activity"/>
    <property type="evidence" value="ECO:0007669"/>
    <property type="project" value="TreeGrafter"/>
</dbReference>
<accession>A0A1X2GGJ6</accession>
<dbReference type="FunFam" id="3.60.15.10:FF:000028">
    <property type="entry name" value="Integrator complex subunit 11 isoform X3"/>
    <property type="match status" value="1"/>
</dbReference>
<dbReference type="AlphaFoldDB" id="A0A1X2GGJ6"/>
<dbReference type="STRING" id="101127.A0A1X2GGJ6"/>
<comment type="similarity">
    <text evidence="4">Belongs to the metallo-beta-lactamase superfamily. RNA-metabolizing metallo-beta-lactamase-like family. INTS11 subfamily.</text>
</comment>
<dbReference type="Pfam" id="PF10996">
    <property type="entry name" value="Beta-Casp"/>
    <property type="match status" value="1"/>
</dbReference>
<dbReference type="Pfam" id="PF16661">
    <property type="entry name" value="Lactamase_B_6"/>
    <property type="match status" value="1"/>
</dbReference>
<evidence type="ECO:0000256" key="2">
    <source>
        <dbReference type="ARBA" id="ARBA00004123"/>
    </source>
</evidence>
<dbReference type="EMBL" id="MCGT01000017">
    <property type="protein sequence ID" value="ORX52683.1"/>
    <property type="molecule type" value="Genomic_DNA"/>
</dbReference>
<evidence type="ECO:0000256" key="1">
    <source>
        <dbReference type="ARBA" id="ARBA00001947"/>
    </source>
</evidence>
<dbReference type="SMART" id="SM01027">
    <property type="entry name" value="Beta-Casp"/>
    <property type="match status" value="1"/>
</dbReference>
<reference evidence="12 13" key="1">
    <citation type="submission" date="2016-07" db="EMBL/GenBank/DDBJ databases">
        <title>Pervasive Adenine N6-methylation of Active Genes in Fungi.</title>
        <authorList>
            <consortium name="DOE Joint Genome Institute"/>
            <person name="Mondo S.J."/>
            <person name="Dannebaum R.O."/>
            <person name="Kuo R.C."/>
            <person name="Labutti K."/>
            <person name="Haridas S."/>
            <person name="Kuo A."/>
            <person name="Salamov A."/>
            <person name="Ahrendt S.R."/>
            <person name="Lipzen A."/>
            <person name="Sullivan W."/>
            <person name="Andreopoulos W.B."/>
            <person name="Clum A."/>
            <person name="Lindquist E."/>
            <person name="Daum C."/>
            <person name="Ramamoorthy G.K."/>
            <person name="Gryganskyi A."/>
            <person name="Culley D."/>
            <person name="Magnuson J.K."/>
            <person name="James T.Y."/>
            <person name="O'Malley M.A."/>
            <person name="Stajich J.E."/>
            <person name="Spatafora J.W."/>
            <person name="Visel A."/>
            <person name="Grigoriev I.V."/>
        </authorList>
    </citation>
    <scope>NUCLEOTIDE SEQUENCE [LARGE SCALE GENOMIC DNA]</scope>
    <source>
        <strain evidence="12 13">NRRL 3301</strain>
    </source>
</reference>
<evidence type="ECO:0000256" key="8">
    <source>
        <dbReference type="ARBA" id="ARBA00022833"/>
    </source>
</evidence>
<dbReference type="InterPro" id="IPR041897">
    <property type="entry name" value="INTS11-like_MBL-fold"/>
</dbReference>
<comment type="subcellular location">
    <subcellularLocation>
        <location evidence="3">Cytoplasm</location>
    </subcellularLocation>
    <subcellularLocation>
        <location evidence="2">Nucleus</location>
    </subcellularLocation>
</comment>
<dbReference type="GO" id="GO:0005737">
    <property type="term" value="C:cytoplasm"/>
    <property type="evidence" value="ECO:0007669"/>
    <property type="project" value="UniProtKB-SubCell"/>
</dbReference>
<name>A0A1X2GGJ6_9FUNG</name>
<dbReference type="Pfam" id="PF07521">
    <property type="entry name" value="RMMBL"/>
    <property type="match status" value="1"/>
</dbReference>
<evidence type="ECO:0000256" key="7">
    <source>
        <dbReference type="ARBA" id="ARBA00022801"/>
    </source>
</evidence>
<dbReference type="InterPro" id="IPR011108">
    <property type="entry name" value="RMMBL"/>
</dbReference>
<dbReference type="GO" id="GO:0016787">
    <property type="term" value="F:hydrolase activity"/>
    <property type="evidence" value="ECO:0007669"/>
    <property type="project" value="UniProtKB-KW"/>
</dbReference>
<dbReference type="GO" id="GO:0046872">
    <property type="term" value="F:metal ion binding"/>
    <property type="evidence" value="ECO:0007669"/>
    <property type="project" value="UniProtKB-KW"/>
</dbReference>
<organism evidence="12 13">
    <name type="scientific">Hesseltinella vesiculosa</name>
    <dbReference type="NCBI Taxonomy" id="101127"/>
    <lineage>
        <taxon>Eukaryota</taxon>
        <taxon>Fungi</taxon>
        <taxon>Fungi incertae sedis</taxon>
        <taxon>Mucoromycota</taxon>
        <taxon>Mucoromycotina</taxon>
        <taxon>Mucoromycetes</taxon>
        <taxon>Mucorales</taxon>
        <taxon>Cunninghamellaceae</taxon>
        <taxon>Hesseltinella</taxon>
    </lineage>
</organism>
<dbReference type="OrthoDB" id="10249535at2759"/>
<comment type="caution">
    <text evidence="12">The sequence shown here is derived from an EMBL/GenBank/DDBJ whole genome shotgun (WGS) entry which is preliminary data.</text>
</comment>
<dbReference type="InterPro" id="IPR022712">
    <property type="entry name" value="Beta_Casp"/>
</dbReference>
<dbReference type="FunFam" id="3.40.50.10890:FF:000002">
    <property type="entry name" value="Integrator complex subunit 11"/>
    <property type="match status" value="1"/>
</dbReference>
<keyword evidence="13" id="KW-1185">Reference proteome</keyword>
<evidence type="ECO:0000256" key="6">
    <source>
        <dbReference type="ARBA" id="ARBA00022723"/>
    </source>
</evidence>
<keyword evidence="5" id="KW-0963">Cytoplasm</keyword>
<dbReference type="PANTHER" id="PTHR11203:SF37">
    <property type="entry name" value="INTEGRATOR COMPLEX SUBUNIT 11"/>
    <property type="match status" value="1"/>
</dbReference>
<keyword evidence="7 12" id="KW-0378">Hydrolase</keyword>
<gene>
    <name evidence="12" type="ORF">DM01DRAFT_1323100</name>
</gene>
<evidence type="ECO:0000256" key="3">
    <source>
        <dbReference type="ARBA" id="ARBA00004496"/>
    </source>
</evidence>
<proteinExistence type="inferred from homology"/>
<comment type="cofactor">
    <cofactor evidence="1">
        <name>Zn(2+)</name>
        <dbReference type="ChEBI" id="CHEBI:29105"/>
    </cofactor>
</comment>
<dbReference type="SMART" id="SM00849">
    <property type="entry name" value="Lactamase_B"/>
    <property type="match status" value="1"/>
</dbReference>
<evidence type="ECO:0000256" key="5">
    <source>
        <dbReference type="ARBA" id="ARBA00022490"/>
    </source>
</evidence>
<protein>
    <submittedName>
        <fullName evidence="12">Metallo-hydrolase/oxidoreductase</fullName>
    </submittedName>
</protein>
<feature type="domain" description="Beta-Casp" evidence="11">
    <location>
        <begin position="244"/>
        <end position="363"/>
    </location>
</feature>
<evidence type="ECO:0000259" key="11">
    <source>
        <dbReference type="SMART" id="SM01027"/>
    </source>
</evidence>
<sequence length="660" mass="73663">MAIEITPLGAGQDVGRSCILVKIGNKQIMLDCGMHMGYNDERKFPDFTHISMHGNFTKLIDCVIISHFHLDHCGALPYFTEVMGYDGPVYMSHPTKAIIPILLEDFMRIISRSRGPKFDGPMIQQSLAKVIPMQLHQSVFVGGDPDFEIKTYYAGHVLGAAMFYIRVGSESLVYTGDFNMTPDQHLGSAWIDTLKPDCLITESTYGTTIRDSKRSRERDFLKKVHDCVNEGGKVLIPCFALGRAQELCLLIDSYWERMGLQNVPVYYSAGLSARATEYYKLFINWTNEKVKSTFVERNMFAWKHIKEWDRSFAGNPGPMVVFATPGMLHQGNSLLIFREFAPNPKNMIIMPGYCSPGTIGHQVLSGADFVMIDGQRIPVNLQVRNLSFSAHADAKGIMQLIRHCGPKHVVLVHGDLKVMIVLQQKVESEIGVPCLYPANGQTITIHTPRDLPATISTALLKAAMAQYQKQQQANQLSLTPNPATYSSDVTTPYALIPMDVSTNITPASKGTRLAIDGVTISIPQSDGTQRLELVSHEQHATMVHQQPSALQHRPSELSFRKEIQYPPSVFAQGGVWCPMQPLDAVYLSIHHDLKGSDLEDKYPLRQLVDSVTIASFTAKQDTQGNKIVIHFDNDHYEFCNRFCTVVNLALEGTIRPIDCS</sequence>
<dbReference type="InterPro" id="IPR001279">
    <property type="entry name" value="Metallo-B-lactamas"/>
</dbReference>
<feature type="domain" description="Metallo-beta-lactamase" evidence="10">
    <location>
        <begin position="15"/>
        <end position="209"/>
    </location>
</feature>
<dbReference type="CDD" id="cd16291">
    <property type="entry name" value="INTS11-like_MBL-fold"/>
    <property type="match status" value="1"/>
</dbReference>
<evidence type="ECO:0000256" key="9">
    <source>
        <dbReference type="ARBA" id="ARBA00023242"/>
    </source>
</evidence>
<keyword evidence="8" id="KW-0862">Zinc</keyword>
<evidence type="ECO:0000313" key="12">
    <source>
        <dbReference type="EMBL" id="ORX52683.1"/>
    </source>
</evidence>
<dbReference type="Gene3D" id="3.60.15.10">
    <property type="entry name" value="Ribonuclease Z/Hydroxyacylglutathione hydrolase-like"/>
    <property type="match status" value="1"/>
</dbReference>